<reference evidence="3" key="2">
    <citation type="submission" date="2020-09" db="EMBL/GenBank/DDBJ databases">
        <authorList>
            <person name="Sun Q."/>
            <person name="Ohkuma M."/>
        </authorList>
    </citation>
    <scope>NUCLEOTIDE SEQUENCE</scope>
    <source>
        <strain evidence="3">JCM 5069</strain>
    </source>
</reference>
<evidence type="ECO:0000313" key="3">
    <source>
        <dbReference type="EMBL" id="GHH74611.1"/>
    </source>
</evidence>
<dbReference type="RefSeq" id="WP_373316938.1">
    <property type="nucleotide sequence ID" value="NZ_BNCD01000003.1"/>
</dbReference>
<dbReference type="PANTHER" id="PTHR35176">
    <property type="entry name" value="HEME OXYGENASE HI_0854-RELATED"/>
    <property type="match status" value="1"/>
</dbReference>
<dbReference type="EMBL" id="BNCD01000003">
    <property type="protein sequence ID" value="GHH74611.1"/>
    <property type="molecule type" value="Genomic_DNA"/>
</dbReference>
<dbReference type="AlphaFoldDB" id="A0A919FZD4"/>
<evidence type="ECO:0000259" key="2">
    <source>
        <dbReference type="Pfam" id="PF01243"/>
    </source>
</evidence>
<gene>
    <name evidence="3" type="ORF">GCM10018793_16240</name>
</gene>
<reference evidence="3" key="1">
    <citation type="journal article" date="2014" name="Int. J. Syst. Evol. Microbiol.">
        <title>Complete genome sequence of Corynebacterium casei LMG S-19264T (=DSM 44701T), isolated from a smear-ripened cheese.</title>
        <authorList>
            <consortium name="US DOE Joint Genome Institute (JGI-PGF)"/>
            <person name="Walter F."/>
            <person name="Albersmeier A."/>
            <person name="Kalinowski J."/>
            <person name="Ruckert C."/>
        </authorList>
    </citation>
    <scope>NUCLEOTIDE SEQUENCE</scope>
    <source>
        <strain evidence="3">JCM 5069</strain>
    </source>
</reference>
<organism evidence="3 4">
    <name type="scientific">Streptomyces sulfonofaciens</name>
    <dbReference type="NCBI Taxonomy" id="68272"/>
    <lineage>
        <taxon>Bacteria</taxon>
        <taxon>Bacillati</taxon>
        <taxon>Actinomycetota</taxon>
        <taxon>Actinomycetes</taxon>
        <taxon>Kitasatosporales</taxon>
        <taxon>Streptomycetaceae</taxon>
        <taxon>Streptomyces</taxon>
    </lineage>
</organism>
<dbReference type="GO" id="GO:0070967">
    <property type="term" value="F:coenzyme F420 binding"/>
    <property type="evidence" value="ECO:0007669"/>
    <property type="project" value="TreeGrafter"/>
</dbReference>
<dbReference type="InterPro" id="IPR012349">
    <property type="entry name" value="Split_barrel_FMN-bd"/>
</dbReference>
<dbReference type="Gene3D" id="2.30.110.10">
    <property type="entry name" value="Electron Transport, Fmn-binding Protein, Chain A"/>
    <property type="match status" value="1"/>
</dbReference>
<keyword evidence="4" id="KW-1185">Reference proteome</keyword>
<dbReference type="PANTHER" id="PTHR35176:SF4">
    <property type="entry name" value="PYRIDOXAMINE 5'-PHOSPHATE OXIDASE-RELATED FMN-BINDING"/>
    <property type="match status" value="1"/>
</dbReference>
<dbReference type="SUPFAM" id="SSF50475">
    <property type="entry name" value="FMN-binding split barrel"/>
    <property type="match status" value="1"/>
</dbReference>
<evidence type="ECO:0000256" key="1">
    <source>
        <dbReference type="ARBA" id="ARBA00023002"/>
    </source>
</evidence>
<name>A0A919FZD4_9ACTN</name>
<dbReference type="InterPro" id="IPR052019">
    <property type="entry name" value="F420H2_bilvrd_red/Heme_oxyg"/>
</dbReference>
<protein>
    <submittedName>
        <fullName evidence="3">Pyridoxamine 5'-phosphate oxidase</fullName>
    </submittedName>
</protein>
<dbReference type="Pfam" id="PF01243">
    <property type="entry name" value="PNPOx_N"/>
    <property type="match status" value="1"/>
</dbReference>
<dbReference type="GO" id="GO:0005829">
    <property type="term" value="C:cytosol"/>
    <property type="evidence" value="ECO:0007669"/>
    <property type="project" value="TreeGrafter"/>
</dbReference>
<accession>A0A919FZD4</accession>
<dbReference type="Proteomes" id="UP000603708">
    <property type="component" value="Unassembled WGS sequence"/>
</dbReference>
<sequence length="185" mass="20279">MPHPAPHPAPGGAAFPMATAPAGELDARYSSPEAVPVPWPEALRRLERAELFWISTVRPDGRPHVTPLLAVWDAGALHFSTGARERKARNLAENPQVVLTTGTGTWAEGYDLTVEGEAVRITDDARLRALADAWERKYGAVWRFEVRDGAFVSREGPALVFAVAPRTAFGFGKGDTFSQTRWRFS</sequence>
<dbReference type="InterPro" id="IPR011576">
    <property type="entry name" value="Pyridox_Oxase_N"/>
</dbReference>
<proteinExistence type="predicted"/>
<feature type="domain" description="Pyridoxamine 5'-phosphate oxidase N-terminal" evidence="2">
    <location>
        <begin position="41"/>
        <end position="166"/>
    </location>
</feature>
<evidence type="ECO:0000313" key="4">
    <source>
        <dbReference type="Proteomes" id="UP000603708"/>
    </source>
</evidence>
<dbReference type="GO" id="GO:0016627">
    <property type="term" value="F:oxidoreductase activity, acting on the CH-CH group of donors"/>
    <property type="evidence" value="ECO:0007669"/>
    <property type="project" value="TreeGrafter"/>
</dbReference>
<keyword evidence="1" id="KW-0560">Oxidoreductase</keyword>
<comment type="caution">
    <text evidence="3">The sequence shown here is derived from an EMBL/GenBank/DDBJ whole genome shotgun (WGS) entry which is preliminary data.</text>
</comment>